<name>A0ACB9AR14_9ASTR</name>
<evidence type="ECO:0000313" key="1">
    <source>
        <dbReference type="EMBL" id="KAI3712592.1"/>
    </source>
</evidence>
<protein>
    <submittedName>
        <fullName evidence="1">Uncharacterized protein</fullName>
    </submittedName>
</protein>
<dbReference type="EMBL" id="CM042041">
    <property type="protein sequence ID" value="KAI3712592.1"/>
    <property type="molecule type" value="Genomic_DNA"/>
</dbReference>
<proteinExistence type="predicted"/>
<reference evidence="2" key="1">
    <citation type="journal article" date="2022" name="Mol. Ecol. Resour.">
        <title>The genomes of chicory, endive, great burdock and yacon provide insights into Asteraceae palaeo-polyploidization history and plant inulin production.</title>
        <authorList>
            <person name="Fan W."/>
            <person name="Wang S."/>
            <person name="Wang H."/>
            <person name="Wang A."/>
            <person name="Jiang F."/>
            <person name="Liu H."/>
            <person name="Zhao H."/>
            <person name="Xu D."/>
            <person name="Zhang Y."/>
        </authorList>
    </citation>
    <scope>NUCLEOTIDE SEQUENCE [LARGE SCALE GENOMIC DNA]</scope>
    <source>
        <strain evidence="2">cv. Yunnan</strain>
    </source>
</reference>
<gene>
    <name evidence="1" type="ORF">L1987_71152</name>
</gene>
<reference evidence="1 2" key="2">
    <citation type="journal article" date="2022" name="Mol. Ecol. Resour.">
        <title>The genomes of chicory, endive, great burdock and yacon provide insights into Asteraceae paleo-polyploidization history and plant inulin production.</title>
        <authorList>
            <person name="Fan W."/>
            <person name="Wang S."/>
            <person name="Wang H."/>
            <person name="Wang A."/>
            <person name="Jiang F."/>
            <person name="Liu H."/>
            <person name="Zhao H."/>
            <person name="Xu D."/>
            <person name="Zhang Y."/>
        </authorList>
    </citation>
    <scope>NUCLEOTIDE SEQUENCE [LARGE SCALE GENOMIC DNA]</scope>
    <source>
        <strain evidence="2">cv. Yunnan</strain>
        <tissue evidence="1">Leaves</tissue>
    </source>
</reference>
<sequence length="533" mass="60656">MAQLSSYGLWWWEVIMSSNKDEFTLAILVTVALVMLAILWYKFTHPSTSSPLPPGPRSLPIVGYLPFLGPDLHKQFTNMARTYGPIFKLHLGSKIHVVINTVELTKAVVRDQDETFANRNLTVAASVISYGGQDIVWAMNNPKWRNLRKIFVHEALSNKNLEACSSFRRDEVRKTVKDVFSKIGTAIDINKTSFLTEVNVLTGMIWGNTSGKEEKDRQLGLEFQTVAWNIVEIFGRPNFSDFFPVLAWFDLQRVERDMKKQLEKMDQIFESMIEDRIKSNAEKSCVGAGDDEGKKDFLQILLDLRKQEDGTSLNITIIKAVLLDMMIAGAETTATIIEWTMAEIMKNHHVMKMIQEELAKVVGLNTIVEESHLPKLKYLDATIKETFRLHPVVPFLIPRSPSQACIVGGYTIPKGCTIFLNVWSIQRDPRYWDNPLEFHPERFLGYDGTQKCDYKGNNLKFFPFGTGRRLCAGLPLAEKMMMFILASLLHSFNWSLPSGEEHELSEKVGITLKKVKPLIAIPSQRLTNVSLYM</sequence>
<comment type="caution">
    <text evidence="1">The sequence shown here is derived from an EMBL/GenBank/DDBJ whole genome shotgun (WGS) entry which is preliminary data.</text>
</comment>
<accession>A0ACB9AR14</accession>
<dbReference type="Proteomes" id="UP001056120">
    <property type="component" value="Linkage Group LG24"/>
</dbReference>
<organism evidence="1 2">
    <name type="scientific">Smallanthus sonchifolius</name>
    <dbReference type="NCBI Taxonomy" id="185202"/>
    <lineage>
        <taxon>Eukaryota</taxon>
        <taxon>Viridiplantae</taxon>
        <taxon>Streptophyta</taxon>
        <taxon>Embryophyta</taxon>
        <taxon>Tracheophyta</taxon>
        <taxon>Spermatophyta</taxon>
        <taxon>Magnoliopsida</taxon>
        <taxon>eudicotyledons</taxon>
        <taxon>Gunneridae</taxon>
        <taxon>Pentapetalae</taxon>
        <taxon>asterids</taxon>
        <taxon>campanulids</taxon>
        <taxon>Asterales</taxon>
        <taxon>Asteraceae</taxon>
        <taxon>Asteroideae</taxon>
        <taxon>Heliantheae alliance</taxon>
        <taxon>Millerieae</taxon>
        <taxon>Smallanthus</taxon>
    </lineage>
</organism>
<evidence type="ECO:0000313" key="2">
    <source>
        <dbReference type="Proteomes" id="UP001056120"/>
    </source>
</evidence>
<keyword evidence="2" id="KW-1185">Reference proteome</keyword>